<evidence type="ECO:0000313" key="2">
    <source>
        <dbReference type="Proteomes" id="UP000244005"/>
    </source>
</evidence>
<sequence length="110" mass="12487">MRLSLSLEDSLYYHVDLEPSEPLSNHSVDRIKQVKPSLCVGFFPFSYTSSIQERTVVKSGTTVLFSYLYCIGVVASYHKRRENECLPAYLSLPGTFGVAIRLHENSRINL</sequence>
<proteinExistence type="predicted"/>
<keyword evidence="2" id="KW-1185">Reference proteome</keyword>
<accession>A0A2R6WBW1</accession>
<dbReference type="AlphaFoldDB" id="A0A2R6WBW1"/>
<protein>
    <submittedName>
        <fullName evidence="1">Uncharacterized protein</fullName>
    </submittedName>
</protein>
<dbReference type="EMBL" id="KZ772784">
    <property type="protein sequence ID" value="PTQ31343.1"/>
    <property type="molecule type" value="Genomic_DNA"/>
</dbReference>
<reference evidence="2" key="1">
    <citation type="journal article" date="2017" name="Cell">
        <title>Insights into land plant evolution garnered from the Marchantia polymorpha genome.</title>
        <authorList>
            <person name="Bowman J.L."/>
            <person name="Kohchi T."/>
            <person name="Yamato K.T."/>
            <person name="Jenkins J."/>
            <person name="Shu S."/>
            <person name="Ishizaki K."/>
            <person name="Yamaoka S."/>
            <person name="Nishihama R."/>
            <person name="Nakamura Y."/>
            <person name="Berger F."/>
            <person name="Adam C."/>
            <person name="Aki S.S."/>
            <person name="Althoff F."/>
            <person name="Araki T."/>
            <person name="Arteaga-Vazquez M.A."/>
            <person name="Balasubrmanian S."/>
            <person name="Barry K."/>
            <person name="Bauer D."/>
            <person name="Boehm C.R."/>
            <person name="Briginshaw L."/>
            <person name="Caballero-Perez J."/>
            <person name="Catarino B."/>
            <person name="Chen F."/>
            <person name="Chiyoda S."/>
            <person name="Chovatia M."/>
            <person name="Davies K.M."/>
            <person name="Delmans M."/>
            <person name="Demura T."/>
            <person name="Dierschke T."/>
            <person name="Dolan L."/>
            <person name="Dorantes-Acosta A.E."/>
            <person name="Eklund D.M."/>
            <person name="Florent S.N."/>
            <person name="Flores-Sandoval E."/>
            <person name="Fujiyama A."/>
            <person name="Fukuzawa H."/>
            <person name="Galik B."/>
            <person name="Grimanelli D."/>
            <person name="Grimwood J."/>
            <person name="Grossniklaus U."/>
            <person name="Hamada T."/>
            <person name="Haseloff J."/>
            <person name="Hetherington A.J."/>
            <person name="Higo A."/>
            <person name="Hirakawa Y."/>
            <person name="Hundley H.N."/>
            <person name="Ikeda Y."/>
            <person name="Inoue K."/>
            <person name="Inoue S.I."/>
            <person name="Ishida S."/>
            <person name="Jia Q."/>
            <person name="Kakita M."/>
            <person name="Kanazawa T."/>
            <person name="Kawai Y."/>
            <person name="Kawashima T."/>
            <person name="Kennedy M."/>
            <person name="Kinose K."/>
            <person name="Kinoshita T."/>
            <person name="Kohara Y."/>
            <person name="Koide E."/>
            <person name="Komatsu K."/>
            <person name="Kopischke S."/>
            <person name="Kubo M."/>
            <person name="Kyozuka J."/>
            <person name="Lagercrantz U."/>
            <person name="Lin S.S."/>
            <person name="Lindquist E."/>
            <person name="Lipzen A.M."/>
            <person name="Lu C.W."/>
            <person name="De Luna E."/>
            <person name="Martienssen R.A."/>
            <person name="Minamino N."/>
            <person name="Mizutani M."/>
            <person name="Mizutani M."/>
            <person name="Mochizuki N."/>
            <person name="Monte I."/>
            <person name="Mosher R."/>
            <person name="Nagasaki H."/>
            <person name="Nakagami H."/>
            <person name="Naramoto S."/>
            <person name="Nishitani K."/>
            <person name="Ohtani M."/>
            <person name="Okamoto T."/>
            <person name="Okumura M."/>
            <person name="Phillips J."/>
            <person name="Pollak B."/>
            <person name="Reinders A."/>
            <person name="Rovekamp M."/>
            <person name="Sano R."/>
            <person name="Sawa S."/>
            <person name="Schmid M.W."/>
            <person name="Shirakawa M."/>
            <person name="Solano R."/>
            <person name="Spunde A."/>
            <person name="Suetsugu N."/>
            <person name="Sugano S."/>
            <person name="Sugiyama A."/>
            <person name="Sun R."/>
            <person name="Suzuki Y."/>
            <person name="Takenaka M."/>
            <person name="Takezawa D."/>
            <person name="Tomogane H."/>
            <person name="Tsuzuki M."/>
            <person name="Ueda T."/>
            <person name="Umeda M."/>
            <person name="Ward J.M."/>
            <person name="Watanabe Y."/>
            <person name="Yazaki K."/>
            <person name="Yokoyama R."/>
            <person name="Yoshitake Y."/>
            <person name="Yotsui I."/>
            <person name="Zachgo S."/>
            <person name="Schmutz J."/>
        </authorList>
    </citation>
    <scope>NUCLEOTIDE SEQUENCE [LARGE SCALE GENOMIC DNA]</scope>
    <source>
        <strain evidence="2">Tak-1</strain>
    </source>
</reference>
<organism evidence="1 2">
    <name type="scientific">Marchantia polymorpha</name>
    <name type="common">Common liverwort</name>
    <name type="synonym">Marchantia aquatica</name>
    <dbReference type="NCBI Taxonomy" id="3197"/>
    <lineage>
        <taxon>Eukaryota</taxon>
        <taxon>Viridiplantae</taxon>
        <taxon>Streptophyta</taxon>
        <taxon>Embryophyta</taxon>
        <taxon>Marchantiophyta</taxon>
        <taxon>Marchantiopsida</taxon>
        <taxon>Marchantiidae</taxon>
        <taxon>Marchantiales</taxon>
        <taxon>Marchantiaceae</taxon>
        <taxon>Marchantia</taxon>
    </lineage>
</organism>
<gene>
    <name evidence="1" type="ORF">MARPO_0112s0004</name>
</gene>
<name>A0A2R6WBW1_MARPO</name>
<dbReference type="Proteomes" id="UP000244005">
    <property type="component" value="Unassembled WGS sequence"/>
</dbReference>
<evidence type="ECO:0000313" key="1">
    <source>
        <dbReference type="EMBL" id="PTQ31343.1"/>
    </source>
</evidence>
<dbReference type="Gramene" id="Mp4g09020.1">
    <property type="protein sequence ID" value="Mp4g09020.1.cds1"/>
    <property type="gene ID" value="Mp4g09020"/>
</dbReference>